<gene>
    <name evidence="3" type="ORF">CUNI_LOCUS2715</name>
</gene>
<dbReference type="AlphaFoldDB" id="A0A8S3YJK1"/>
<dbReference type="InterPro" id="IPR051887">
    <property type="entry name" value="GH18_Domain-Containing"/>
</dbReference>
<dbReference type="GO" id="GO:0009313">
    <property type="term" value="P:oligosaccharide catabolic process"/>
    <property type="evidence" value="ECO:0007669"/>
    <property type="project" value="TreeGrafter"/>
</dbReference>
<dbReference type="GO" id="GO:0016798">
    <property type="term" value="F:hydrolase activity, acting on glycosyl bonds"/>
    <property type="evidence" value="ECO:0007669"/>
    <property type="project" value="UniProtKB-KW"/>
</dbReference>
<proteinExistence type="predicted"/>
<dbReference type="Proteomes" id="UP000678393">
    <property type="component" value="Unassembled WGS sequence"/>
</dbReference>
<protein>
    <submittedName>
        <fullName evidence="3">Uncharacterized protein</fullName>
    </submittedName>
</protein>
<evidence type="ECO:0000313" key="3">
    <source>
        <dbReference type="EMBL" id="CAG5117157.1"/>
    </source>
</evidence>
<dbReference type="EMBL" id="CAJHNH020000357">
    <property type="protein sequence ID" value="CAG5117157.1"/>
    <property type="molecule type" value="Genomic_DNA"/>
</dbReference>
<dbReference type="PANTHER" id="PTHR46290">
    <property type="entry name" value="DI-N-ACETYLCHITOBIASE"/>
    <property type="match status" value="1"/>
</dbReference>
<organism evidence="3 4">
    <name type="scientific">Candidula unifasciata</name>
    <dbReference type="NCBI Taxonomy" id="100452"/>
    <lineage>
        <taxon>Eukaryota</taxon>
        <taxon>Metazoa</taxon>
        <taxon>Spiralia</taxon>
        <taxon>Lophotrochozoa</taxon>
        <taxon>Mollusca</taxon>
        <taxon>Gastropoda</taxon>
        <taxon>Heterobranchia</taxon>
        <taxon>Euthyneura</taxon>
        <taxon>Panpulmonata</taxon>
        <taxon>Eupulmonata</taxon>
        <taxon>Stylommatophora</taxon>
        <taxon>Helicina</taxon>
        <taxon>Helicoidea</taxon>
        <taxon>Geomitridae</taxon>
        <taxon>Candidula</taxon>
    </lineage>
</organism>
<keyword evidence="1" id="KW-0378">Hydrolase</keyword>
<evidence type="ECO:0000313" key="4">
    <source>
        <dbReference type="Proteomes" id="UP000678393"/>
    </source>
</evidence>
<keyword evidence="4" id="KW-1185">Reference proteome</keyword>
<keyword evidence="2" id="KW-0326">Glycosidase</keyword>
<comment type="caution">
    <text evidence="3">The sequence shown here is derived from an EMBL/GenBank/DDBJ whole genome shotgun (WGS) entry which is preliminary data.</text>
</comment>
<evidence type="ECO:0000256" key="2">
    <source>
        <dbReference type="ARBA" id="ARBA00023295"/>
    </source>
</evidence>
<dbReference type="OrthoDB" id="6147469at2759"/>
<evidence type="ECO:0000256" key="1">
    <source>
        <dbReference type="ARBA" id="ARBA00022801"/>
    </source>
</evidence>
<reference evidence="3" key="1">
    <citation type="submission" date="2021-04" db="EMBL/GenBank/DDBJ databases">
        <authorList>
            <consortium name="Molecular Ecology Group"/>
        </authorList>
    </citation>
    <scope>NUCLEOTIDE SEQUENCE</scope>
</reference>
<sequence length="181" mass="20454">MCTTHRNGRKFGITVDLSLSEQINETSTESAEWIRSVLSQQQMWHAEFVTLNLLPYFSSGVSSSEQDHVALVKILSHMKENLTALSDIVKVACIIPWKPPCAEMEPFCDFTSLSTDACDYFVISPDSFTDVDNVKCRARANIPISKLLYGISEYNSHHIPNNRMILGVAWHGYDYTCETLK</sequence>
<dbReference type="PANTHER" id="PTHR46290:SF1">
    <property type="entry name" value="DI-N-ACETYLCHITOBIASE"/>
    <property type="match status" value="1"/>
</dbReference>
<name>A0A8S3YJK1_9EUPU</name>
<accession>A0A8S3YJK1</accession>
<feature type="non-terminal residue" evidence="3">
    <location>
        <position position="1"/>
    </location>
</feature>